<evidence type="ECO:0000313" key="2">
    <source>
        <dbReference type="Proteomes" id="UP000604825"/>
    </source>
</evidence>
<dbReference type="Proteomes" id="UP000604825">
    <property type="component" value="Unassembled WGS sequence"/>
</dbReference>
<sequence>MGRDAAKSPALLADEEDEDVAAALDPLLTVATTTASATRAFNRIVHRQNPEEHEPLSSAFDGPSPTSAIVAVDTDLGTSSLALTEHHLHLCLMMFSH</sequence>
<comment type="caution">
    <text evidence="1">The sequence shown here is derived from an EMBL/GenBank/DDBJ whole genome shotgun (WGS) entry which is preliminary data.</text>
</comment>
<accession>A0A811NED2</accession>
<name>A0A811NED2_9POAL</name>
<evidence type="ECO:0000313" key="1">
    <source>
        <dbReference type="EMBL" id="CAD6225752.1"/>
    </source>
</evidence>
<dbReference type="EMBL" id="CAJGYO010000004">
    <property type="protein sequence ID" value="CAD6225752.1"/>
    <property type="molecule type" value="Genomic_DNA"/>
</dbReference>
<keyword evidence="2" id="KW-1185">Reference proteome</keyword>
<organism evidence="1 2">
    <name type="scientific">Miscanthus lutarioriparius</name>
    <dbReference type="NCBI Taxonomy" id="422564"/>
    <lineage>
        <taxon>Eukaryota</taxon>
        <taxon>Viridiplantae</taxon>
        <taxon>Streptophyta</taxon>
        <taxon>Embryophyta</taxon>
        <taxon>Tracheophyta</taxon>
        <taxon>Spermatophyta</taxon>
        <taxon>Magnoliopsida</taxon>
        <taxon>Liliopsida</taxon>
        <taxon>Poales</taxon>
        <taxon>Poaceae</taxon>
        <taxon>PACMAD clade</taxon>
        <taxon>Panicoideae</taxon>
        <taxon>Andropogonodae</taxon>
        <taxon>Andropogoneae</taxon>
        <taxon>Saccharinae</taxon>
        <taxon>Miscanthus</taxon>
    </lineage>
</organism>
<reference evidence="1" key="1">
    <citation type="submission" date="2020-10" db="EMBL/GenBank/DDBJ databases">
        <authorList>
            <person name="Han B."/>
            <person name="Lu T."/>
            <person name="Zhao Q."/>
            <person name="Huang X."/>
            <person name="Zhao Y."/>
        </authorList>
    </citation>
    <scope>NUCLEOTIDE SEQUENCE</scope>
</reference>
<dbReference type="OrthoDB" id="8062037at2759"/>
<proteinExistence type="predicted"/>
<gene>
    <name evidence="1" type="ORF">NCGR_LOCUS17725</name>
</gene>
<dbReference type="AlphaFoldDB" id="A0A811NED2"/>
<protein>
    <submittedName>
        <fullName evidence="1">Uncharacterized protein</fullName>
    </submittedName>
</protein>